<name>A0A9X3X4I4_9BACT</name>
<feature type="chain" id="PRO_5040968861" evidence="9">
    <location>
        <begin position="29"/>
        <end position="494"/>
    </location>
</feature>
<dbReference type="SUPFAM" id="SSF56954">
    <property type="entry name" value="Outer membrane efflux proteins (OEP)"/>
    <property type="match status" value="1"/>
</dbReference>
<dbReference type="GO" id="GO:0015288">
    <property type="term" value="F:porin activity"/>
    <property type="evidence" value="ECO:0007669"/>
    <property type="project" value="TreeGrafter"/>
</dbReference>
<keyword evidence="4" id="KW-1134">Transmembrane beta strand</keyword>
<keyword evidence="6" id="KW-0472">Membrane</keyword>
<dbReference type="InterPro" id="IPR051906">
    <property type="entry name" value="TolC-like"/>
</dbReference>
<dbReference type="PANTHER" id="PTHR30026:SF20">
    <property type="entry name" value="OUTER MEMBRANE PROTEIN TOLC"/>
    <property type="match status" value="1"/>
</dbReference>
<reference evidence="10 11" key="1">
    <citation type="submission" date="2021-04" db="EMBL/GenBank/DDBJ databases">
        <title>Genome analysis of Polyangium sp.</title>
        <authorList>
            <person name="Li Y."/>
            <person name="Wang J."/>
        </authorList>
    </citation>
    <scope>NUCLEOTIDE SEQUENCE [LARGE SCALE GENOMIC DNA]</scope>
    <source>
        <strain evidence="10 11">SDU14</strain>
    </source>
</reference>
<evidence type="ECO:0000256" key="9">
    <source>
        <dbReference type="SAM" id="SignalP"/>
    </source>
</evidence>
<dbReference type="InterPro" id="IPR003423">
    <property type="entry name" value="OMP_efflux"/>
</dbReference>
<comment type="similarity">
    <text evidence="2">Belongs to the outer membrane factor (OMF) (TC 1.B.17) family.</text>
</comment>
<evidence type="ECO:0000313" key="10">
    <source>
        <dbReference type="EMBL" id="MDC3983447.1"/>
    </source>
</evidence>
<keyword evidence="7" id="KW-0998">Cell outer membrane</keyword>
<accession>A0A9X3X4I4</accession>
<evidence type="ECO:0000256" key="4">
    <source>
        <dbReference type="ARBA" id="ARBA00022452"/>
    </source>
</evidence>
<proteinExistence type="inferred from homology"/>
<evidence type="ECO:0000256" key="1">
    <source>
        <dbReference type="ARBA" id="ARBA00004442"/>
    </source>
</evidence>
<evidence type="ECO:0000256" key="3">
    <source>
        <dbReference type="ARBA" id="ARBA00022448"/>
    </source>
</evidence>
<keyword evidence="11" id="KW-1185">Reference proteome</keyword>
<gene>
    <name evidence="10" type="ORF">KEG57_23260</name>
</gene>
<evidence type="ECO:0000256" key="8">
    <source>
        <dbReference type="SAM" id="Coils"/>
    </source>
</evidence>
<dbReference type="EMBL" id="JAGTJJ010000014">
    <property type="protein sequence ID" value="MDC3983447.1"/>
    <property type="molecule type" value="Genomic_DNA"/>
</dbReference>
<keyword evidence="3" id="KW-0813">Transport</keyword>
<dbReference type="Proteomes" id="UP001151081">
    <property type="component" value="Unassembled WGS sequence"/>
</dbReference>
<dbReference type="AlphaFoldDB" id="A0A9X3X4I4"/>
<feature type="signal peptide" evidence="9">
    <location>
        <begin position="1"/>
        <end position="28"/>
    </location>
</feature>
<evidence type="ECO:0000256" key="7">
    <source>
        <dbReference type="ARBA" id="ARBA00023237"/>
    </source>
</evidence>
<keyword evidence="9" id="KW-0732">Signal</keyword>
<evidence type="ECO:0000313" key="11">
    <source>
        <dbReference type="Proteomes" id="UP001151081"/>
    </source>
</evidence>
<dbReference type="GO" id="GO:1990281">
    <property type="term" value="C:efflux pump complex"/>
    <property type="evidence" value="ECO:0007669"/>
    <property type="project" value="TreeGrafter"/>
</dbReference>
<sequence>MRRSRWVRASLVTPLLSFALLVSAPLAAQPAAPRVPEPPAPQAPAATPPTIAVDDPLLAPVPAAPKTLATWREAVTIVETRAPDLRIAEAEVARAEGLSTQALGRALPTVTATGSVNHNMILSDGRFLFCPVGPAVPTNDERTQGTCLIDNTPAQYIPLPYTPVLRGDVTARVPILSLRNWYAIGTAQKNVDAARASVSDRRRQLLANLAVAIVNVVTTERTSEINRSGLRTSLERLELTKRKARLGTGTQLDVVRAEQDTNLARTQIVQSDESLRRARESLGLALGENVAYGVPPTISLDDMKHSIESTCSAGKPEDRPDVVAARQQLEVAKRQARETRLGFLPTAEATTTLTAMNLGQGNLKNYTWTIGAVLTIPIYEGSRYGEVRTTRAAVQQQEARLEAAERQARLDTQQTMRAVEVAEQALVISEKARDLARETARLTQLAYDAGTATSFELVTSAQSLRQAELDLAVRELELVRARIGALLAAAVCDG</sequence>
<dbReference type="GO" id="GO:0015562">
    <property type="term" value="F:efflux transmembrane transporter activity"/>
    <property type="evidence" value="ECO:0007669"/>
    <property type="project" value="InterPro"/>
</dbReference>
<dbReference type="RefSeq" id="WP_272423063.1">
    <property type="nucleotide sequence ID" value="NZ_JAGTJJ010000014.1"/>
</dbReference>
<dbReference type="Gene3D" id="1.20.1600.10">
    <property type="entry name" value="Outer membrane efflux proteins (OEP)"/>
    <property type="match status" value="1"/>
</dbReference>
<dbReference type="Pfam" id="PF02321">
    <property type="entry name" value="OEP"/>
    <property type="match status" value="2"/>
</dbReference>
<keyword evidence="5" id="KW-0812">Transmembrane</keyword>
<comment type="caution">
    <text evidence="10">The sequence shown here is derived from an EMBL/GenBank/DDBJ whole genome shotgun (WGS) entry which is preliminary data.</text>
</comment>
<comment type="subcellular location">
    <subcellularLocation>
        <location evidence="1">Cell outer membrane</location>
    </subcellularLocation>
</comment>
<protein>
    <submittedName>
        <fullName evidence="10">TolC family protein</fullName>
    </submittedName>
</protein>
<dbReference type="PANTHER" id="PTHR30026">
    <property type="entry name" value="OUTER MEMBRANE PROTEIN TOLC"/>
    <property type="match status" value="1"/>
</dbReference>
<evidence type="ECO:0000256" key="6">
    <source>
        <dbReference type="ARBA" id="ARBA00023136"/>
    </source>
</evidence>
<evidence type="ECO:0000256" key="2">
    <source>
        <dbReference type="ARBA" id="ARBA00007613"/>
    </source>
</evidence>
<dbReference type="GO" id="GO:0009279">
    <property type="term" value="C:cell outer membrane"/>
    <property type="evidence" value="ECO:0007669"/>
    <property type="project" value="UniProtKB-SubCell"/>
</dbReference>
<keyword evidence="8" id="KW-0175">Coiled coil</keyword>
<evidence type="ECO:0000256" key="5">
    <source>
        <dbReference type="ARBA" id="ARBA00022692"/>
    </source>
</evidence>
<organism evidence="10 11">
    <name type="scientific">Polyangium jinanense</name>
    <dbReference type="NCBI Taxonomy" id="2829994"/>
    <lineage>
        <taxon>Bacteria</taxon>
        <taxon>Pseudomonadati</taxon>
        <taxon>Myxococcota</taxon>
        <taxon>Polyangia</taxon>
        <taxon>Polyangiales</taxon>
        <taxon>Polyangiaceae</taxon>
        <taxon>Polyangium</taxon>
    </lineage>
</organism>
<feature type="coiled-coil region" evidence="8">
    <location>
        <begin position="387"/>
        <end position="414"/>
    </location>
</feature>